<keyword evidence="1" id="KW-0472">Membrane</keyword>
<organism evidence="2 3">
    <name type="scientific">Eragrostis curvula</name>
    <name type="common">weeping love grass</name>
    <dbReference type="NCBI Taxonomy" id="38414"/>
    <lineage>
        <taxon>Eukaryota</taxon>
        <taxon>Viridiplantae</taxon>
        <taxon>Streptophyta</taxon>
        <taxon>Embryophyta</taxon>
        <taxon>Tracheophyta</taxon>
        <taxon>Spermatophyta</taxon>
        <taxon>Magnoliopsida</taxon>
        <taxon>Liliopsida</taxon>
        <taxon>Poales</taxon>
        <taxon>Poaceae</taxon>
        <taxon>PACMAD clade</taxon>
        <taxon>Chloridoideae</taxon>
        <taxon>Eragrostideae</taxon>
        <taxon>Eragrostidinae</taxon>
        <taxon>Eragrostis</taxon>
    </lineage>
</organism>
<protein>
    <submittedName>
        <fullName evidence="2">Uncharacterized protein</fullName>
    </submittedName>
</protein>
<evidence type="ECO:0000313" key="2">
    <source>
        <dbReference type="EMBL" id="TVU06949.1"/>
    </source>
</evidence>
<dbReference type="Proteomes" id="UP000324897">
    <property type="component" value="Unassembled WGS sequence"/>
</dbReference>
<accession>A0A5J9T688</accession>
<comment type="caution">
    <text evidence="2">The sequence shown here is derived from an EMBL/GenBank/DDBJ whole genome shotgun (WGS) entry which is preliminary data.</text>
</comment>
<gene>
    <name evidence="2" type="ORF">EJB05_46986</name>
</gene>
<dbReference type="Gene3D" id="3.40.50.980">
    <property type="match status" value="1"/>
</dbReference>
<evidence type="ECO:0000313" key="3">
    <source>
        <dbReference type="Proteomes" id="UP000324897"/>
    </source>
</evidence>
<reference evidence="2 3" key="1">
    <citation type="journal article" date="2019" name="Sci. Rep.">
        <title>A high-quality genome of Eragrostis curvula grass provides insights into Poaceae evolution and supports new strategies to enhance forage quality.</title>
        <authorList>
            <person name="Carballo J."/>
            <person name="Santos B.A.C.M."/>
            <person name="Zappacosta D."/>
            <person name="Garbus I."/>
            <person name="Selva J.P."/>
            <person name="Gallo C.A."/>
            <person name="Diaz A."/>
            <person name="Albertini E."/>
            <person name="Caccamo M."/>
            <person name="Echenique V."/>
        </authorList>
    </citation>
    <scope>NUCLEOTIDE SEQUENCE [LARGE SCALE GENOMIC DNA]</scope>
    <source>
        <strain evidence="3">cv. Victoria</strain>
        <tissue evidence="2">Leaf</tissue>
    </source>
</reference>
<name>A0A5J9T688_9POAL</name>
<sequence length="119" mass="12765">LDSVHHANVQLCFNRRHPTLSLAVLALGAVLSAAIPLLTSDELAAQARDAEPFLALTIGDLAPKLRTALTPRRVVLIEELLAGVHGHDEWAARASDDEGDGVGNVWMPMTRDCTGHEGR</sequence>
<dbReference type="OrthoDB" id="10615955at2759"/>
<proteinExistence type="predicted"/>
<feature type="non-terminal residue" evidence="2">
    <location>
        <position position="1"/>
    </location>
</feature>
<keyword evidence="1" id="KW-1133">Transmembrane helix</keyword>
<keyword evidence="1" id="KW-0812">Transmembrane</keyword>
<feature type="transmembrane region" description="Helical" evidence="1">
    <location>
        <begin position="20"/>
        <end position="38"/>
    </location>
</feature>
<dbReference type="EMBL" id="RWGY01000045">
    <property type="protein sequence ID" value="TVU06949.1"/>
    <property type="molecule type" value="Genomic_DNA"/>
</dbReference>
<dbReference type="AlphaFoldDB" id="A0A5J9T688"/>
<evidence type="ECO:0000256" key="1">
    <source>
        <dbReference type="SAM" id="Phobius"/>
    </source>
</evidence>
<dbReference type="SUPFAM" id="SSF56801">
    <property type="entry name" value="Acetyl-CoA synthetase-like"/>
    <property type="match status" value="1"/>
</dbReference>
<keyword evidence="3" id="KW-1185">Reference proteome</keyword>